<evidence type="ECO:0000313" key="3">
    <source>
        <dbReference type="Proteomes" id="UP001297092"/>
    </source>
</evidence>
<name>A0ABS5S1Z1_9FLAO</name>
<keyword evidence="3" id="KW-1185">Reference proteome</keyword>
<keyword evidence="1" id="KW-1133">Transmembrane helix</keyword>
<organism evidence="2 3">
    <name type="scientific">Aequorivita echinoideorum</name>
    <dbReference type="NCBI Taxonomy" id="1549647"/>
    <lineage>
        <taxon>Bacteria</taxon>
        <taxon>Pseudomonadati</taxon>
        <taxon>Bacteroidota</taxon>
        <taxon>Flavobacteriia</taxon>
        <taxon>Flavobacteriales</taxon>
        <taxon>Flavobacteriaceae</taxon>
        <taxon>Aequorivita</taxon>
    </lineage>
</organism>
<evidence type="ECO:0000256" key="1">
    <source>
        <dbReference type="SAM" id="Phobius"/>
    </source>
</evidence>
<keyword evidence="1" id="KW-0812">Transmembrane</keyword>
<accession>A0ABS5S1Z1</accession>
<feature type="transmembrane region" description="Helical" evidence="1">
    <location>
        <begin position="20"/>
        <end position="38"/>
    </location>
</feature>
<dbReference type="RefSeq" id="WP_214112086.1">
    <property type="nucleotide sequence ID" value="NZ_JAHCTB010000001.1"/>
</dbReference>
<gene>
    <name evidence="2" type="ORF">KIV10_03465</name>
</gene>
<reference evidence="2 3" key="1">
    <citation type="submission" date="2021-05" db="EMBL/GenBank/DDBJ databases">
        <title>Aequorivita echinoideorum JCM 30378 genome.</title>
        <authorList>
            <person name="Zhang H."/>
            <person name="Li C."/>
        </authorList>
    </citation>
    <scope>NUCLEOTIDE SEQUENCE [LARGE SCALE GENOMIC DNA]</scope>
    <source>
        <strain evidence="2 3">JCM30378</strain>
    </source>
</reference>
<evidence type="ECO:0000313" key="2">
    <source>
        <dbReference type="EMBL" id="MBT0607232.1"/>
    </source>
</evidence>
<dbReference type="EMBL" id="JAHCTB010000001">
    <property type="protein sequence ID" value="MBT0607232.1"/>
    <property type="molecule type" value="Genomic_DNA"/>
</dbReference>
<comment type="caution">
    <text evidence="2">The sequence shown here is derived from an EMBL/GenBank/DDBJ whole genome shotgun (WGS) entry which is preliminary data.</text>
</comment>
<keyword evidence="1" id="KW-0472">Membrane</keyword>
<dbReference type="SUPFAM" id="SSF47240">
    <property type="entry name" value="Ferritin-like"/>
    <property type="match status" value="1"/>
</dbReference>
<dbReference type="Proteomes" id="UP001297092">
    <property type="component" value="Unassembled WGS sequence"/>
</dbReference>
<protein>
    <submittedName>
        <fullName evidence="2">Ferritin-like domain-containing protein</fullName>
    </submittedName>
</protein>
<proteinExistence type="predicted"/>
<dbReference type="InterPro" id="IPR009078">
    <property type="entry name" value="Ferritin-like_SF"/>
</dbReference>
<dbReference type="CDD" id="cd00657">
    <property type="entry name" value="Ferritin_like"/>
    <property type="match status" value="1"/>
</dbReference>
<dbReference type="Pfam" id="PF13668">
    <property type="entry name" value="Ferritin_2"/>
    <property type="match status" value="1"/>
</dbReference>
<sequence length="255" mass="27357">MKKMKSNNLQNSIRNDRRNFLKLSGAAIVGSGFLFMTGCSDDDDQPMPEPDPEVFDLGPGNLGILNYAYALEQLEAAFYERVLDGSYWAGAPSSEKQIFEDLRNHEVIHREFFKTAITAAVGSDTSLVLPDLEFDFSTVDFGSRDNVLNISQILEDTGVSAYNGAGELIDVSDSAGLTYLTLAGKIVSVEARHASAIRDLISPGSTNFASDMVLVDIGGSGLAYDKATPPADVLTAVVNTGFVVTPFTANNLPNS</sequence>